<dbReference type="Proteomes" id="UP000290682">
    <property type="component" value="Unassembled WGS sequence"/>
</dbReference>
<evidence type="ECO:0000256" key="16">
    <source>
        <dbReference type="ARBA" id="ARBA00042798"/>
    </source>
</evidence>
<dbReference type="PANTHER" id="PTHR47707">
    <property type="entry name" value="8-OXO-DGTP DIPHOSPHATASE"/>
    <property type="match status" value="1"/>
</dbReference>
<dbReference type="CDD" id="cd00564">
    <property type="entry name" value="TMP_TenI"/>
    <property type="match status" value="1"/>
</dbReference>
<keyword evidence="3" id="KW-0515">Mutator protein</keyword>
<evidence type="ECO:0000256" key="15">
    <source>
        <dbReference type="ARBA" id="ARBA00041979"/>
    </source>
</evidence>
<evidence type="ECO:0000256" key="2">
    <source>
        <dbReference type="ARBA" id="ARBA00005582"/>
    </source>
</evidence>
<gene>
    <name evidence="18" type="ORF">EBB06_10285</name>
</gene>
<dbReference type="PROSITE" id="PS00893">
    <property type="entry name" value="NUDIX_BOX"/>
    <property type="match status" value="1"/>
</dbReference>
<dbReference type="NCBIfam" id="NF006530">
    <property type="entry name" value="PRK08999.1"/>
    <property type="match status" value="1"/>
</dbReference>
<dbReference type="GO" id="GO:0016787">
    <property type="term" value="F:hydrolase activity"/>
    <property type="evidence" value="ECO:0007669"/>
    <property type="project" value="UniProtKB-KW"/>
</dbReference>
<protein>
    <recommendedName>
        <fullName evidence="13">8-oxo-dGTP diphosphatase</fullName>
        <ecNumber evidence="12">3.6.1.55</ecNumber>
    </recommendedName>
    <alternativeName>
        <fullName evidence="16">7,8-dihydro-8-oxoguanine-triphosphatase</fullName>
    </alternativeName>
    <alternativeName>
        <fullName evidence="15">Mutator protein MutT</fullName>
    </alternativeName>
    <alternativeName>
        <fullName evidence="14">dGTP pyrophosphohydrolase</fullName>
    </alternativeName>
</protein>
<name>A0ABY0FFG5_9NEIS</name>
<evidence type="ECO:0000256" key="5">
    <source>
        <dbReference type="ARBA" id="ARBA00022723"/>
    </source>
</evidence>
<proteinExistence type="inferred from homology"/>
<keyword evidence="19" id="KW-1185">Reference proteome</keyword>
<feature type="domain" description="Nudix hydrolase" evidence="17">
    <location>
        <begin position="6"/>
        <end position="134"/>
    </location>
</feature>
<dbReference type="InterPro" id="IPR022998">
    <property type="entry name" value="ThiamineP_synth_TenI"/>
</dbReference>
<dbReference type="PRINTS" id="PR00502">
    <property type="entry name" value="NUDIXFAMILY"/>
</dbReference>
<comment type="catalytic activity">
    <reaction evidence="11">
        <text>8-oxo-GTP + H2O = 8-oxo-GMP + diphosphate + H(+)</text>
        <dbReference type="Rhea" id="RHEA:67616"/>
        <dbReference type="ChEBI" id="CHEBI:15377"/>
        <dbReference type="ChEBI" id="CHEBI:15378"/>
        <dbReference type="ChEBI" id="CHEBI:33019"/>
        <dbReference type="ChEBI" id="CHEBI:143553"/>
        <dbReference type="ChEBI" id="CHEBI:145694"/>
    </reaction>
</comment>
<dbReference type="PANTHER" id="PTHR47707:SF1">
    <property type="entry name" value="NUDIX HYDROLASE FAMILY PROTEIN"/>
    <property type="match status" value="1"/>
</dbReference>
<evidence type="ECO:0000256" key="8">
    <source>
        <dbReference type="ARBA" id="ARBA00022842"/>
    </source>
</evidence>
<dbReference type="EC" id="3.6.1.55" evidence="12"/>
<comment type="similarity">
    <text evidence="2">Belongs to the Nudix hydrolase family.</text>
</comment>
<evidence type="ECO:0000313" key="18">
    <source>
        <dbReference type="EMBL" id="RXZ43358.1"/>
    </source>
</evidence>
<dbReference type="Gene3D" id="3.90.79.10">
    <property type="entry name" value="Nucleoside Triphosphate Pyrophosphohydrolase"/>
    <property type="match status" value="1"/>
</dbReference>
<evidence type="ECO:0000259" key="17">
    <source>
        <dbReference type="PROSITE" id="PS51462"/>
    </source>
</evidence>
<keyword evidence="5" id="KW-0479">Metal-binding</keyword>
<organism evidence="18 19">
    <name type="scientific">Crenobacter cavernae</name>
    <dbReference type="NCBI Taxonomy" id="2290923"/>
    <lineage>
        <taxon>Bacteria</taxon>
        <taxon>Pseudomonadati</taxon>
        <taxon>Pseudomonadota</taxon>
        <taxon>Betaproteobacteria</taxon>
        <taxon>Neisseriales</taxon>
        <taxon>Neisseriaceae</taxon>
        <taxon>Crenobacter</taxon>
    </lineage>
</organism>
<evidence type="ECO:0000256" key="3">
    <source>
        <dbReference type="ARBA" id="ARBA00022457"/>
    </source>
</evidence>
<evidence type="ECO:0000256" key="6">
    <source>
        <dbReference type="ARBA" id="ARBA00022763"/>
    </source>
</evidence>
<reference evidence="18 19" key="1">
    <citation type="submission" date="2018-10" db="EMBL/GenBank/DDBJ databases">
        <title>Draft genome of Fastidiocella sp. strain 375T, a bacterium isolated from a karstic cave dripping water.</title>
        <authorList>
            <person name="Coelho C."/>
            <person name="Verissimo A."/>
            <person name="Tiago I."/>
        </authorList>
    </citation>
    <scope>NUCLEOTIDE SEQUENCE [LARGE SCALE GENOMIC DNA]</scope>
    <source>
        <strain evidence="18 19">CAVE-375</strain>
    </source>
</reference>
<evidence type="ECO:0000313" key="19">
    <source>
        <dbReference type="Proteomes" id="UP000290682"/>
    </source>
</evidence>
<dbReference type="InterPro" id="IPR029119">
    <property type="entry name" value="MutY_C"/>
</dbReference>
<dbReference type="InterPro" id="IPR020476">
    <property type="entry name" value="Nudix_hydrolase"/>
</dbReference>
<evidence type="ECO:0000256" key="10">
    <source>
        <dbReference type="ARBA" id="ARBA00035861"/>
    </source>
</evidence>
<dbReference type="Pfam" id="PF02581">
    <property type="entry name" value="TMP-TENI"/>
    <property type="match status" value="1"/>
</dbReference>
<evidence type="ECO:0000256" key="1">
    <source>
        <dbReference type="ARBA" id="ARBA00001946"/>
    </source>
</evidence>
<evidence type="ECO:0000256" key="4">
    <source>
        <dbReference type="ARBA" id="ARBA00022705"/>
    </source>
</evidence>
<dbReference type="EMBL" id="REGR01000010">
    <property type="protein sequence ID" value="RXZ43358.1"/>
    <property type="molecule type" value="Genomic_DNA"/>
</dbReference>
<dbReference type="CDD" id="cd03425">
    <property type="entry name" value="NUDIX_MutT_NudA_like"/>
    <property type="match status" value="1"/>
</dbReference>
<comment type="catalytic activity">
    <reaction evidence="10">
        <text>8-oxo-dGTP + H2O = 8-oxo-dGMP + diphosphate + H(+)</text>
        <dbReference type="Rhea" id="RHEA:31575"/>
        <dbReference type="ChEBI" id="CHEBI:15377"/>
        <dbReference type="ChEBI" id="CHEBI:15378"/>
        <dbReference type="ChEBI" id="CHEBI:33019"/>
        <dbReference type="ChEBI" id="CHEBI:63224"/>
        <dbReference type="ChEBI" id="CHEBI:77896"/>
        <dbReference type="EC" id="3.6.1.55"/>
    </reaction>
</comment>
<sequence>MRSMSKIVDVVAGTLIAADGRFLLGSRPEGKPYAGYWEFPGGKIEPGETPFEALRREFHEELGITVEAATPWLTKVHVYEHATVRLRFYRVWSWTGEFEMREGQDIAWQVPGELTVGPMLPANGPILKALELPAVLAITCAHEIGEDVILASLAEAPPAAVLVREPGYQMEELARFVREVSARVRPAGGKVFANADPAWLEGLPIDGVHLSEARLMAMDARPDFEWVGASVHGREAKEKAEALGADYLLLGHVKPTPTHPDSAPLGWDGFECRLAEGCPLPVYALGGLSSADLADAYAHGAQGVALMRGAWQ</sequence>
<dbReference type="Gene3D" id="3.20.20.70">
    <property type="entry name" value="Aldolase class I"/>
    <property type="match status" value="1"/>
</dbReference>
<dbReference type="InterPro" id="IPR036206">
    <property type="entry name" value="ThiamineP_synth_sf"/>
</dbReference>
<evidence type="ECO:0000256" key="12">
    <source>
        <dbReference type="ARBA" id="ARBA00038905"/>
    </source>
</evidence>
<evidence type="ECO:0000256" key="7">
    <source>
        <dbReference type="ARBA" id="ARBA00022801"/>
    </source>
</evidence>
<dbReference type="PROSITE" id="PS51462">
    <property type="entry name" value="NUDIX"/>
    <property type="match status" value="1"/>
</dbReference>
<dbReference type="InterPro" id="IPR013785">
    <property type="entry name" value="Aldolase_TIM"/>
</dbReference>
<dbReference type="SUPFAM" id="SSF55811">
    <property type="entry name" value="Nudix"/>
    <property type="match status" value="1"/>
</dbReference>
<dbReference type="InterPro" id="IPR015797">
    <property type="entry name" value="NUDIX_hydrolase-like_dom_sf"/>
</dbReference>
<keyword evidence="6" id="KW-0227">DNA damage</keyword>
<evidence type="ECO:0000256" key="13">
    <source>
        <dbReference type="ARBA" id="ARBA00040794"/>
    </source>
</evidence>
<evidence type="ECO:0000256" key="14">
    <source>
        <dbReference type="ARBA" id="ARBA00041592"/>
    </source>
</evidence>
<keyword evidence="4" id="KW-0235">DNA replication</keyword>
<evidence type="ECO:0000256" key="9">
    <source>
        <dbReference type="ARBA" id="ARBA00023204"/>
    </source>
</evidence>
<accession>A0ABY0FFG5</accession>
<dbReference type="InterPro" id="IPR020084">
    <property type="entry name" value="NUDIX_hydrolase_CS"/>
</dbReference>
<comment type="cofactor">
    <cofactor evidence="1">
        <name>Mg(2+)</name>
        <dbReference type="ChEBI" id="CHEBI:18420"/>
    </cofactor>
</comment>
<dbReference type="InterPro" id="IPR047127">
    <property type="entry name" value="MutT-like"/>
</dbReference>
<comment type="caution">
    <text evidence="18">The sequence shown here is derived from an EMBL/GenBank/DDBJ whole genome shotgun (WGS) entry which is preliminary data.</text>
</comment>
<dbReference type="InterPro" id="IPR000086">
    <property type="entry name" value="NUDIX_hydrolase_dom"/>
</dbReference>
<keyword evidence="7 18" id="KW-0378">Hydrolase</keyword>
<dbReference type="SUPFAM" id="SSF51391">
    <property type="entry name" value="Thiamin phosphate synthase"/>
    <property type="match status" value="1"/>
</dbReference>
<evidence type="ECO:0000256" key="11">
    <source>
        <dbReference type="ARBA" id="ARBA00036904"/>
    </source>
</evidence>
<keyword evidence="9" id="KW-0234">DNA repair</keyword>
<dbReference type="Pfam" id="PF14815">
    <property type="entry name" value="NUDIX_4"/>
    <property type="match status" value="1"/>
</dbReference>
<keyword evidence="8" id="KW-0460">Magnesium</keyword>